<dbReference type="HOGENOM" id="CLU_2757838_0_0_1"/>
<organism evidence="2 3">
    <name type="scientific">Stachybotrys chartarum (strain CBS 109288 / IBT 7711)</name>
    <name type="common">Toxic black mold</name>
    <name type="synonym">Stilbospora chartarum</name>
    <dbReference type="NCBI Taxonomy" id="1280523"/>
    <lineage>
        <taxon>Eukaryota</taxon>
        <taxon>Fungi</taxon>
        <taxon>Dikarya</taxon>
        <taxon>Ascomycota</taxon>
        <taxon>Pezizomycotina</taxon>
        <taxon>Sordariomycetes</taxon>
        <taxon>Hypocreomycetidae</taxon>
        <taxon>Hypocreales</taxon>
        <taxon>Stachybotryaceae</taxon>
        <taxon>Stachybotrys</taxon>
    </lineage>
</organism>
<evidence type="ECO:0000313" key="2">
    <source>
        <dbReference type="EMBL" id="KEY69466.1"/>
    </source>
</evidence>
<accession>A0A084AVY7</accession>
<evidence type="ECO:0000313" key="3">
    <source>
        <dbReference type="Proteomes" id="UP000028045"/>
    </source>
</evidence>
<dbReference type="OrthoDB" id="5173591at2759"/>
<reference evidence="2 3" key="1">
    <citation type="journal article" date="2014" name="BMC Genomics">
        <title>Comparative genome sequencing reveals chemotype-specific gene clusters in the toxigenic black mold Stachybotrys.</title>
        <authorList>
            <person name="Semeiks J."/>
            <person name="Borek D."/>
            <person name="Otwinowski Z."/>
            <person name="Grishin N.V."/>
        </authorList>
    </citation>
    <scope>NUCLEOTIDE SEQUENCE [LARGE SCALE GENOMIC DNA]</scope>
    <source>
        <strain evidence="3">CBS 109288 / IBT 7711</strain>
    </source>
</reference>
<proteinExistence type="predicted"/>
<feature type="region of interest" description="Disordered" evidence="1">
    <location>
        <begin position="1"/>
        <end position="42"/>
    </location>
</feature>
<gene>
    <name evidence="2" type="ORF">S7711_02006</name>
</gene>
<protein>
    <submittedName>
        <fullName evidence="2">Uncharacterized protein</fullName>
    </submittedName>
</protein>
<dbReference type="AlphaFoldDB" id="A0A084AVY7"/>
<dbReference type="EMBL" id="KL648525">
    <property type="protein sequence ID" value="KEY69466.1"/>
    <property type="molecule type" value="Genomic_DNA"/>
</dbReference>
<name>A0A084AVY7_STACB</name>
<evidence type="ECO:0000256" key="1">
    <source>
        <dbReference type="SAM" id="MobiDB-lite"/>
    </source>
</evidence>
<sequence>MAFSSKRRFSLSPAVKASRRVMDGPEQPALRGSVDSTASASTLGDMPVVDVERHLVDPAFRWSTANRI</sequence>
<dbReference type="Proteomes" id="UP000028045">
    <property type="component" value="Unassembled WGS sequence"/>
</dbReference>
<keyword evidence="3" id="KW-1185">Reference proteome</keyword>